<dbReference type="EMBL" id="JAUQOM010000016">
    <property type="protein sequence ID" value="MDO7837126.1"/>
    <property type="molecule type" value="Genomic_DNA"/>
</dbReference>
<name>A0ABT8ZSG1_9SPHN</name>
<dbReference type="Pfam" id="PF02082">
    <property type="entry name" value="Rrf2"/>
    <property type="match status" value="1"/>
</dbReference>
<feature type="region of interest" description="Disordered" evidence="2">
    <location>
        <begin position="153"/>
        <end position="175"/>
    </location>
</feature>
<evidence type="ECO:0000313" key="3">
    <source>
        <dbReference type="EMBL" id="MDO7837126.1"/>
    </source>
</evidence>
<evidence type="ECO:0000313" key="4">
    <source>
        <dbReference type="Proteomes" id="UP001176471"/>
    </source>
</evidence>
<dbReference type="InterPro" id="IPR036388">
    <property type="entry name" value="WH-like_DNA-bd_sf"/>
</dbReference>
<dbReference type="SUPFAM" id="SSF46785">
    <property type="entry name" value="Winged helix' DNA-binding domain"/>
    <property type="match status" value="1"/>
</dbReference>
<keyword evidence="4" id="KW-1185">Reference proteome</keyword>
<dbReference type="PANTHER" id="PTHR33221:SF4">
    <property type="entry name" value="HTH-TYPE TRANSCRIPTIONAL REPRESSOR NSRR"/>
    <property type="match status" value="1"/>
</dbReference>
<keyword evidence="1" id="KW-0238">DNA-binding</keyword>
<evidence type="ECO:0000256" key="2">
    <source>
        <dbReference type="SAM" id="MobiDB-lite"/>
    </source>
</evidence>
<sequence>MATPDNTHCKYQFTTVEANDVRLTSFTDFGLRMLMRMAGAPERVFSTAELATEFGLPRNHLAKIIQRLAHAGIVETRRGGGGGAQLARPPQAITLGEIVRQLEVGHPIVECFAEMPGLCSLDGKCRLKFRLRAAELAFLAELDRHVLADIALENVPTGGPPLPQQTTATPRSDQA</sequence>
<dbReference type="Proteomes" id="UP001176471">
    <property type="component" value="Unassembled WGS sequence"/>
</dbReference>
<reference evidence="3" key="1">
    <citation type="submission" date="2023-07" db="EMBL/GenBank/DDBJ databases">
        <title>Bacterial whole genome sequence for Sphingobium sp. HBC34.</title>
        <authorList>
            <person name="Le V."/>
            <person name="Ko S.-R."/>
            <person name="Ahn C.-Y."/>
            <person name="Oh H.-M."/>
        </authorList>
    </citation>
    <scope>NUCLEOTIDE SEQUENCE</scope>
    <source>
        <strain evidence="3">HBC34</strain>
    </source>
</reference>
<gene>
    <name evidence="3" type="ORF">Q4610_18945</name>
</gene>
<dbReference type="InterPro" id="IPR000944">
    <property type="entry name" value="Tscrpt_reg_Rrf2"/>
</dbReference>
<dbReference type="RefSeq" id="WP_304537431.1">
    <property type="nucleotide sequence ID" value="NZ_JAUQOM010000016.1"/>
</dbReference>
<feature type="compositionally biased region" description="Low complexity" evidence="2">
    <location>
        <begin position="164"/>
        <end position="175"/>
    </location>
</feature>
<proteinExistence type="predicted"/>
<dbReference type="NCBIfam" id="TIGR00738">
    <property type="entry name" value="rrf2_super"/>
    <property type="match status" value="1"/>
</dbReference>
<accession>A0ABT8ZSG1</accession>
<comment type="caution">
    <text evidence="3">The sequence shown here is derived from an EMBL/GenBank/DDBJ whole genome shotgun (WGS) entry which is preliminary data.</text>
</comment>
<dbReference type="PROSITE" id="PS51197">
    <property type="entry name" value="HTH_RRF2_2"/>
    <property type="match status" value="1"/>
</dbReference>
<dbReference type="PANTHER" id="PTHR33221">
    <property type="entry name" value="WINGED HELIX-TURN-HELIX TRANSCRIPTIONAL REGULATOR, RRF2 FAMILY"/>
    <property type="match status" value="1"/>
</dbReference>
<protein>
    <submittedName>
        <fullName evidence="3">Rrf2 family transcriptional regulator</fullName>
    </submittedName>
</protein>
<dbReference type="Gene3D" id="1.10.10.10">
    <property type="entry name" value="Winged helix-like DNA-binding domain superfamily/Winged helix DNA-binding domain"/>
    <property type="match status" value="1"/>
</dbReference>
<evidence type="ECO:0000256" key="1">
    <source>
        <dbReference type="ARBA" id="ARBA00023125"/>
    </source>
</evidence>
<organism evidence="3 4">
    <name type="scientific">Sphingobium cyanobacteriorum</name>
    <dbReference type="NCBI Taxonomy" id="3063954"/>
    <lineage>
        <taxon>Bacteria</taxon>
        <taxon>Pseudomonadati</taxon>
        <taxon>Pseudomonadota</taxon>
        <taxon>Alphaproteobacteria</taxon>
        <taxon>Sphingomonadales</taxon>
        <taxon>Sphingomonadaceae</taxon>
        <taxon>Sphingobium</taxon>
    </lineage>
</organism>
<dbReference type="InterPro" id="IPR036390">
    <property type="entry name" value="WH_DNA-bd_sf"/>
</dbReference>